<dbReference type="NCBIfam" id="TIGR00756">
    <property type="entry name" value="PPR"/>
    <property type="match status" value="4"/>
</dbReference>
<protein>
    <recommendedName>
        <fullName evidence="4">CBS domain-containing protein</fullName>
    </recommendedName>
</protein>
<evidence type="ECO:0000313" key="5">
    <source>
        <dbReference type="EMBL" id="OAY27568.1"/>
    </source>
</evidence>
<organism evidence="5 6">
    <name type="scientific">Manihot esculenta</name>
    <name type="common">Cassava</name>
    <name type="synonym">Jatropha manihot</name>
    <dbReference type="NCBI Taxonomy" id="3983"/>
    <lineage>
        <taxon>Eukaryota</taxon>
        <taxon>Viridiplantae</taxon>
        <taxon>Streptophyta</taxon>
        <taxon>Embryophyta</taxon>
        <taxon>Tracheophyta</taxon>
        <taxon>Spermatophyta</taxon>
        <taxon>Magnoliopsida</taxon>
        <taxon>eudicotyledons</taxon>
        <taxon>Gunneridae</taxon>
        <taxon>Pentapetalae</taxon>
        <taxon>rosids</taxon>
        <taxon>fabids</taxon>
        <taxon>Malpighiales</taxon>
        <taxon>Euphorbiaceae</taxon>
        <taxon>Crotonoideae</taxon>
        <taxon>Manihoteae</taxon>
        <taxon>Manihot</taxon>
    </lineage>
</organism>
<dbReference type="InterPro" id="IPR002885">
    <property type="entry name" value="PPR_rpt"/>
</dbReference>
<feature type="repeat" description="PPR" evidence="3">
    <location>
        <begin position="230"/>
        <end position="264"/>
    </location>
</feature>
<dbReference type="Pfam" id="PF00571">
    <property type="entry name" value="CBS"/>
    <property type="match status" value="1"/>
</dbReference>
<dbReference type="Gene3D" id="3.10.580.10">
    <property type="entry name" value="CBS-domain"/>
    <property type="match status" value="1"/>
</dbReference>
<keyword evidence="1" id="KW-0677">Repeat</keyword>
<dbReference type="InterPro" id="IPR044781">
    <property type="entry name" value="At5g10690-like"/>
</dbReference>
<evidence type="ECO:0000259" key="4">
    <source>
        <dbReference type="PROSITE" id="PS51371"/>
    </source>
</evidence>
<dbReference type="PANTHER" id="PTHR47581">
    <property type="entry name" value="OS09G0431600 PROTEIN"/>
    <property type="match status" value="1"/>
</dbReference>
<dbReference type="InterPro" id="IPR011990">
    <property type="entry name" value="TPR-like_helical_dom_sf"/>
</dbReference>
<dbReference type="Gramene" id="Manes.16G135400.1.v8.1">
    <property type="protein sequence ID" value="Manes.16G135400.1.v8.1.CDS"/>
    <property type="gene ID" value="Manes.16G135400.v8.1"/>
</dbReference>
<keyword evidence="6" id="KW-1185">Reference proteome</keyword>
<comment type="caution">
    <text evidence="5">The sequence shown here is derived from an EMBL/GenBank/DDBJ whole genome shotgun (WGS) entry which is preliminary data.</text>
</comment>
<dbReference type="Proteomes" id="UP000091857">
    <property type="component" value="Chromosome 16"/>
</dbReference>
<proteinExistence type="predicted"/>
<keyword evidence="2" id="KW-0129">CBS domain</keyword>
<dbReference type="SUPFAM" id="SSF54631">
    <property type="entry name" value="CBS-domain pair"/>
    <property type="match status" value="1"/>
</dbReference>
<dbReference type="STRING" id="3983.A0A2C9UBP3"/>
<dbReference type="AlphaFoldDB" id="A0A2C9UBP3"/>
<feature type="domain" description="CBS" evidence="4">
    <location>
        <begin position="520"/>
        <end position="590"/>
    </location>
</feature>
<sequence>MHQIVPLSPLKSKPLPSLTTFFLSSPPSSSAPPRRRLLKIPPRRHSNLKRLTSRIVQLTRRRQLQQIFEEIEVAKRSYGKLNTIIMNAVMEACVHCCDINSALRVFDEMSKPGSCGVDGVTYGTLLKGLGEARRIDEAFQILESLEQGSARGNAKLSAPLIIGLLNAIIEAGDLRRANGLLARYGFLLREGGNPPVLIYNLLMKGYIKAGCPQAALAVQDEILRLGLTPDRLTYNTLILACVKNENVNAAMHFFKEMKEKAQKSKNDNLYPDVVTYTTILKGFGKSKDLLSVQTIVLEMKSHHDLFIDRTAFTAIVDALLNCGSMKGALCIFGEIIKRAGLNRDLRPKPHLYLSLMRTFAIQGDYHMVKNLHKCLWPDSTGTISPAIQEEADHLLMEATLNDGQVDAAVENLTSIVKKWKGISWTSRGGMVALRIEALLGFVKSLFSPYSLPQVSLSEPIESIMTPLKEAQPLLSTLELKKVVMRFFRDQVVPIVDEWGCCVGILHREDCFELNAPLMTMMRSPPPCVTTTTSIGNVADLILEKKYRMVIVIKYSNLYGTTYGSSSRAVGVFTAEQLFETGCTSIRGGSFRTNIFCRG</sequence>
<accession>A0A2C9UBP3</accession>
<dbReference type="Pfam" id="PF01535">
    <property type="entry name" value="PPR"/>
    <property type="match status" value="1"/>
</dbReference>
<dbReference type="Gene3D" id="1.25.40.10">
    <property type="entry name" value="Tetratricopeptide repeat domain"/>
    <property type="match status" value="3"/>
</dbReference>
<dbReference type="PANTHER" id="PTHR47581:SF2">
    <property type="entry name" value="OS09G0431600 PROTEIN"/>
    <property type="match status" value="1"/>
</dbReference>
<evidence type="ECO:0000256" key="1">
    <source>
        <dbReference type="ARBA" id="ARBA00022737"/>
    </source>
</evidence>
<feature type="repeat" description="PPR" evidence="3">
    <location>
        <begin position="195"/>
        <end position="229"/>
    </location>
</feature>
<dbReference type="EMBL" id="CM004402">
    <property type="protein sequence ID" value="OAY27568.1"/>
    <property type="molecule type" value="Genomic_DNA"/>
</dbReference>
<dbReference type="Pfam" id="PF13041">
    <property type="entry name" value="PPR_2"/>
    <property type="match status" value="2"/>
</dbReference>
<dbReference type="InterPro" id="IPR000644">
    <property type="entry name" value="CBS_dom"/>
</dbReference>
<dbReference type="PROSITE" id="PS51375">
    <property type="entry name" value="PPR"/>
    <property type="match status" value="3"/>
</dbReference>
<name>A0A2C9UBP3_MANES</name>
<evidence type="ECO:0000313" key="6">
    <source>
        <dbReference type="Proteomes" id="UP000091857"/>
    </source>
</evidence>
<dbReference type="PROSITE" id="PS51371">
    <property type="entry name" value="CBS"/>
    <property type="match status" value="1"/>
</dbReference>
<reference evidence="6" key="1">
    <citation type="journal article" date="2016" name="Nat. Biotechnol.">
        <title>Sequencing wild and cultivated cassava and related species reveals extensive interspecific hybridization and genetic diversity.</title>
        <authorList>
            <person name="Bredeson J.V."/>
            <person name="Lyons J.B."/>
            <person name="Prochnik S.E."/>
            <person name="Wu G.A."/>
            <person name="Ha C.M."/>
            <person name="Edsinger-Gonzales E."/>
            <person name="Grimwood J."/>
            <person name="Schmutz J."/>
            <person name="Rabbi I.Y."/>
            <person name="Egesi C."/>
            <person name="Nauluvula P."/>
            <person name="Lebot V."/>
            <person name="Ndunguru J."/>
            <person name="Mkamilo G."/>
            <person name="Bart R.S."/>
            <person name="Setter T.L."/>
            <person name="Gleadow R.M."/>
            <person name="Kulakow P."/>
            <person name="Ferguson M.E."/>
            <person name="Rounsley S."/>
            <person name="Rokhsar D.S."/>
        </authorList>
    </citation>
    <scope>NUCLEOTIDE SEQUENCE [LARGE SCALE GENOMIC DNA]</scope>
    <source>
        <strain evidence="6">cv. AM560-2</strain>
    </source>
</reference>
<evidence type="ECO:0000256" key="2">
    <source>
        <dbReference type="PROSITE-ProRule" id="PRU00703"/>
    </source>
</evidence>
<dbReference type="InterPro" id="IPR046342">
    <property type="entry name" value="CBS_dom_sf"/>
</dbReference>
<feature type="repeat" description="PPR" evidence="3">
    <location>
        <begin position="118"/>
        <end position="152"/>
    </location>
</feature>
<dbReference type="GO" id="GO:0003729">
    <property type="term" value="F:mRNA binding"/>
    <property type="evidence" value="ECO:0000318"/>
    <property type="project" value="GO_Central"/>
</dbReference>
<gene>
    <name evidence="5" type="ORF">MANES_16G135400v8</name>
</gene>
<evidence type="ECO:0000256" key="3">
    <source>
        <dbReference type="PROSITE-ProRule" id="PRU00708"/>
    </source>
</evidence>